<organism evidence="1 2">
    <name type="scientific">Candida viswanathii</name>
    <dbReference type="NCBI Taxonomy" id="5486"/>
    <lineage>
        <taxon>Eukaryota</taxon>
        <taxon>Fungi</taxon>
        <taxon>Dikarya</taxon>
        <taxon>Ascomycota</taxon>
        <taxon>Saccharomycotina</taxon>
        <taxon>Pichiomycetes</taxon>
        <taxon>Debaryomycetaceae</taxon>
        <taxon>Candida/Lodderomyces clade</taxon>
        <taxon>Candida</taxon>
    </lineage>
</organism>
<accession>A0A367YHC3</accession>
<sequence length="125" mass="13836">MPIPRRIPILDDPFCIPFVLLSIDFLFTIGGGPSFATVTIPAEIEQEVPLPAWLESWKDAEYVALGNNYGVPFGGDDANITMRAAAYLVSMTGGRWLSNNEDTVKELYGTLDVSDMFLKYLEQGE</sequence>
<evidence type="ECO:0000313" key="1">
    <source>
        <dbReference type="EMBL" id="RCK65285.1"/>
    </source>
</evidence>
<dbReference type="AlphaFoldDB" id="A0A367YHC3"/>
<gene>
    <name evidence="1" type="ORF">Cantr_00941</name>
</gene>
<comment type="caution">
    <text evidence="1">The sequence shown here is derived from an EMBL/GenBank/DDBJ whole genome shotgun (WGS) entry which is preliminary data.</text>
</comment>
<name>A0A367YHC3_9ASCO</name>
<dbReference type="EMBL" id="QLNQ01000021">
    <property type="protein sequence ID" value="RCK65285.1"/>
    <property type="molecule type" value="Genomic_DNA"/>
</dbReference>
<keyword evidence="2" id="KW-1185">Reference proteome</keyword>
<reference evidence="1 2" key="1">
    <citation type="submission" date="2018-06" db="EMBL/GenBank/DDBJ databases">
        <title>Whole genome sequencing of Candida tropicalis (genome annotated by CSBL at Korea University).</title>
        <authorList>
            <person name="Ahn J."/>
        </authorList>
    </citation>
    <scope>NUCLEOTIDE SEQUENCE [LARGE SCALE GENOMIC DNA]</scope>
    <source>
        <strain evidence="1 2">ATCC 20962</strain>
    </source>
</reference>
<evidence type="ECO:0000313" key="2">
    <source>
        <dbReference type="Proteomes" id="UP000253472"/>
    </source>
</evidence>
<proteinExistence type="predicted"/>
<dbReference type="Proteomes" id="UP000253472">
    <property type="component" value="Unassembled WGS sequence"/>
</dbReference>
<protein>
    <submittedName>
        <fullName evidence="1">Uncharacterized protein</fullName>
    </submittedName>
</protein>